<name>A0A5C6SP10_FUSOC</name>
<comment type="caution">
    <text evidence="2">The sequence shown here is derived from an EMBL/GenBank/DDBJ whole genome shotgun (WGS) entry which is preliminary data.</text>
</comment>
<organism evidence="2 3">
    <name type="scientific">Fusarium oxysporum f. sp. cubense</name>
    <dbReference type="NCBI Taxonomy" id="61366"/>
    <lineage>
        <taxon>Eukaryota</taxon>
        <taxon>Fungi</taxon>
        <taxon>Dikarya</taxon>
        <taxon>Ascomycota</taxon>
        <taxon>Pezizomycotina</taxon>
        <taxon>Sordariomycetes</taxon>
        <taxon>Hypocreomycetidae</taxon>
        <taxon>Hypocreales</taxon>
        <taxon>Nectriaceae</taxon>
        <taxon>Fusarium</taxon>
        <taxon>Fusarium oxysporum species complex</taxon>
    </lineage>
</organism>
<dbReference type="EMBL" id="VMNF01000011">
    <property type="protein sequence ID" value="TXC00422.1"/>
    <property type="molecule type" value="Genomic_DNA"/>
</dbReference>
<dbReference type="AlphaFoldDB" id="A0A5C6SP10"/>
<feature type="signal peptide" evidence="1">
    <location>
        <begin position="1"/>
        <end position="25"/>
    </location>
</feature>
<gene>
    <name evidence="2" type="ORF">FocTR4_00014647</name>
</gene>
<evidence type="ECO:0000313" key="2">
    <source>
        <dbReference type="EMBL" id="TXC00422.1"/>
    </source>
</evidence>
<reference evidence="2 3" key="1">
    <citation type="submission" date="2019-07" db="EMBL/GenBank/DDBJ databases">
        <title>The First High-Quality Draft Genome Sequence of the Causal Agent of the Current Panama Disease Epidemic.</title>
        <authorList>
            <person name="Warmington R.J."/>
            <person name="Kay W."/>
            <person name="Jeffries A."/>
            <person name="Bebber D."/>
            <person name="Moore K."/>
            <person name="Studholme D.J."/>
        </authorList>
    </citation>
    <scope>NUCLEOTIDE SEQUENCE [LARGE SCALE GENOMIC DNA]</scope>
    <source>
        <strain evidence="2 3">TR4</strain>
    </source>
</reference>
<protein>
    <submittedName>
        <fullName evidence="2">Uncharacterized protein</fullName>
    </submittedName>
</protein>
<keyword evidence="1" id="KW-0732">Signal</keyword>
<evidence type="ECO:0000256" key="1">
    <source>
        <dbReference type="SAM" id="SignalP"/>
    </source>
</evidence>
<proteinExistence type="predicted"/>
<feature type="chain" id="PRO_5023065500" evidence="1">
    <location>
        <begin position="26"/>
        <end position="715"/>
    </location>
</feature>
<accession>A0A5C6SP10</accession>
<evidence type="ECO:0000313" key="3">
    <source>
        <dbReference type="Proteomes" id="UP000321331"/>
    </source>
</evidence>
<dbReference type="Proteomes" id="UP000321331">
    <property type="component" value="Unassembled WGS sequence"/>
</dbReference>
<sequence length="715" mass="80132">MTGAPWMHCHETALLALILRRLVLHYLRDSNLYEEFKTLIVGYRISHAEDKWWTHVFKLEEVYIENSARYNSVLESIVDFMGPDSTTFIASARTLASFSVLSTMECGLNNYYRPNLVMYKLTSAPVRTHVATEKLGGSFRTIKSEHEGIQDEPCWKLGGYSMYHASQPGKLLGANNDDDYIEALDQSNVGDLMFVFGFVYHEYPPQTENGGVDLSALQKSICGDMIRPLRMESVGLSCGLNPKHKVNNQNLLSLSVAYNGITREFNLDDIFVASQRNPAARTTYRMQCKSIPFTFNHIDISTPKIEETKWSGILDRHQSAAELKLANLFVVGNAFYSMNDQTEADRLMLVNNDNEKLRSLLQHHPEHEVFLKRGNKAKIDHQHERNRSRVHVYSFEATQSGPGTITANSRLHSKSKMRFVYAISLLLSFTSAALIRLTFTLNVEDSKSSLVVYRAIGGGLIGERCGRKFPAKDTIDFSMINSSGEGNFTVGNNTYRVHQDPVFAGGPICHTEMSPPYISIHCGKLWWNITNSTLPTMEGPCFANITQEESSLDGDLDPDWNPIMKTLLVHKHIGYFLFRRMGAPNIDGSGWPHLRYRYRQVSDNVHCHNDEGCSVGSNTGKTEAFGWTATANIDFVALGFTVTESYNIGSSYTCNGGPNDTVCVWYKVANTAYVGRVPDVFLPMNDCDKHSKQVLIAAPNLDNDGGGEGPGRQKR</sequence>